<keyword evidence="8" id="KW-1185">Reference proteome</keyword>
<feature type="chain" id="PRO_5042210038" description="AIG1-type G domain-containing protein" evidence="5">
    <location>
        <begin position="18"/>
        <end position="465"/>
    </location>
</feature>
<dbReference type="FunFam" id="3.40.50.300:FF:000840">
    <property type="entry name" value="Immune-associated nucleotide-binding protein 9"/>
    <property type="match status" value="1"/>
</dbReference>
<keyword evidence="2" id="KW-0547">Nucleotide-binding</keyword>
<protein>
    <recommendedName>
        <fullName evidence="6">AIG1-type G domain-containing protein</fullName>
    </recommendedName>
</protein>
<evidence type="ECO:0000256" key="3">
    <source>
        <dbReference type="ARBA" id="ARBA00023134"/>
    </source>
</evidence>
<organism evidence="7 8">
    <name type="scientific">Elysia crispata</name>
    <name type="common">lettuce slug</name>
    <dbReference type="NCBI Taxonomy" id="231223"/>
    <lineage>
        <taxon>Eukaryota</taxon>
        <taxon>Metazoa</taxon>
        <taxon>Spiralia</taxon>
        <taxon>Lophotrochozoa</taxon>
        <taxon>Mollusca</taxon>
        <taxon>Gastropoda</taxon>
        <taxon>Heterobranchia</taxon>
        <taxon>Euthyneura</taxon>
        <taxon>Panpulmonata</taxon>
        <taxon>Sacoglossa</taxon>
        <taxon>Placobranchoidea</taxon>
        <taxon>Plakobranchidae</taxon>
        <taxon>Elysia</taxon>
    </lineage>
</organism>
<proteinExistence type="inferred from homology"/>
<keyword evidence="3" id="KW-0342">GTP-binding</keyword>
<comment type="similarity">
    <text evidence="1">Belongs to the TRAFAC class TrmE-Era-EngA-EngB-Septin-like GTPase superfamily. AIG1/Toc34/Toc159-like paraseptin GTPase family. IAN subfamily.</text>
</comment>
<feature type="domain" description="AIG1-type G" evidence="6">
    <location>
        <begin position="39"/>
        <end position="252"/>
    </location>
</feature>
<evidence type="ECO:0000313" key="7">
    <source>
        <dbReference type="EMBL" id="KAK3790238.1"/>
    </source>
</evidence>
<evidence type="ECO:0000256" key="2">
    <source>
        <dbReference type="ARBA" id="ARBA00022741"/>
    </source>
</evidence>
<dbReference type="InterPro" id="IPR006703">
    <property type="entry name" value="G_AIG1"/>
</dbReference>
<evidence type="ECO:0000256" key="4">
    <source>
        <dbReference type="SAM" id="Coils"/>
    </source>
</evidence>
<gene>
    <name evidence="7" type="ORF">RRG08_034802</name>
</gene>
<dbReference type="SUPFAM" id="SSF52540">
    <property type="entry name" value="P-loop containing nucleoside triphosphate hydrolases"/>
    <property type="match status" value="1"/>
</dbReference>
<reference evidence="7" key="1">
    <citation type="journal article" date="2023" name="G3 (Bethesda)">
        <title>A reference genome for the long-term kleptoplast-retaining sea slug Elysia crispata morphotype clarki.</title>
        <authorList>
            <person name="Eastman K.E."/>
            <person name="Pendleton A.L."/>
            <person name="Shaikh M.A."/>
            <person name="Suttiyut T."/>
            <person name="Ogas R."/>
            <person name="Tomko P."/>
            <person name="Gavelis G."/>
            <person name="Widhalm J.R."/>
            <person name="Wisecaver J.H."/>
        </authorList>
    </citation>
    <scope>NUCLEOTIDE SEQUENCE</scope>
    <source>
        <strain evidence="7">ECLA1</strain>
    </source>
</reference>
<dbReference type="Pfam" id="PF04548">
    <property type="entry name" value="AIG1"/>
    <property type="match status" value="1"/>
</dbReference>
<dbReference type="PROSITE" id="PS51720">
    <property type="entry name" value="G_AIG1"/>
    <property type="match status" value="1"/>
</dbReference>
<evidence type="ECO:0000313" key="8">
    <source>
        <dbReference type="Proteomes" id="UP001283361"/>
    </source>
</evidence>
<dbReference type="InterPro" id="IPR027417">
    <property type="entry name" value="P-loop_NTPase"/>
</dbReference>
<accession>A0AAE1AM68</accession>
<keyword evidence="5" id="KW-0732">Signal</keyword>
<dbReference type="PANTHER" id="PTHR10903">
    <property type="entry name" value="GTPASE, IMAP FAMILY MEMBER-RELATED"/>
    <property type="match status" value="1"/>
</dbReference>
<dbReference type="InterPro" id="IPR045058">
    <property type="entry name" value="GIMA/IAN/Toc"/>
</dbReference>
<feature type="signal peptide" evidence="5">
    <location>
        <begin position="1"/>
        <end position="17"/>
    </location>
</feature>
<feature type="coiled-coil region" evidence="4">
    <location>
        <begin position="212"/>
        <end position="239"/>
    </location>
</feature>
<keyword evidence="4" id="KW-0175">Coiled coil</keyword>
<evidence type="ECO:0000256" key="5">
    <source>
        <dbReference type="SAM" id="SignalP"/>
    </source>
</evidence>
<evidence type="ECO:0000259" key="6">
    <source>
        <dbReference type="PROSITE" id="PS51720"/>
    </source>
</evidence>
<dbReference type="Gene3D" id="3.40.50.300">
    <property type="entry name" value="P-loop containing nucleotide triphosphate hydrolases"/>
    <property type="match status" value="1"/>
</dbReference>
<name>A0AAE1AM68_9GAST</name>
<dbReference type="Proteomes" id="UP001283361">
    <property type="component" value="Unassembled WGS sequence"/>
</dbReference>
<dbReference type="AlphaFoldDB" id="A0AAE1AM68"/>
<dbReference type="GO" id="GO:0005525">
    <property type="term" value="F:GTP binding"/>
    <property type="evidence" value="ECO:0007669"/>
    <property type="project" value="UniProtKB-KW"/>
</dbReference>
<dbReference type="PANTHER" id="PTHR10903:SF184">
    <property type="entry name" value="GTP-BINDING PROTEIN A"/>
    <property type="match status" value="1"/>
</dbReference>
<dbReference type="EMBL" id="JAWDGP010001550">
    <property type="protein sequence ID" value="KAK3790238.1"/>
    <property type="molecule type" value="Genomic_DNA"/>
</dbReference>
<comment type="caution">
    <text evidence="7">The sequence shown here is derived from an EMBL/GenBank/DDBJ whole genome shotgun (WGS) entry which is preliminary data.</text>
</comment>
<feature type="coiled-coil region" evidence="4">
    <location>
        <begin position="350"/>
        <end position="446"/>
    </location>
</feature>
<evidence type="ECO:0000256" key="1">
    <source>
        <dbReference type="ARBA" id="ARBA00008535"/>
    </source>
</evidence>
<sequence length="465" mass="54161">MFSKVTLTAFCATGVLILLNDPESRYPRLKEDQIMMRQVSDIDLLLIGKTGNGKSALGNAILRRKKFVSKSSATSVTKEIDYEVSDFKGKIIKVVDGPGVGDTRLNNEGSVKLVVQAMEQAMAANTRGYHAFLLVVRFGGRFTAEDQDTIRFLKDMFGKDFVRHFCILVLTCGDNFERDAEDSGITFDQWCSEQKGVFQELLKECDYRVVLFDNITRDKDKQERQIENLLRVVQSLQAHGHRYTDENFELAQAARDRAIVESKKPAIREEIFQETSLILQKLDQVRENFQHEEQTPSLKQLLIRCDELIKGVRDQDKGTGALHDLEESISSVRKSVEEAIRVQTTVAEERRRMEAREKEIKARMDEEMQRQRQQFEEMMAQQKKSEEERRAMERELDKKRREIEAERMKAREAKEQELYAQLEKERQLFQKQSQELERVYKEARKKSDGGWLGKVFGFVRKIFRF</sequence>